<gene>
    <name evidence="1" type="ORF">NUW54_g11588</name>
</gene>
<comment type="caution">
    <text evidence="1">The sequence shown here is derived from an EMBL/GenBank/DDBJ whole genome shotgun (WGS) entry which is preliminary data.</text>
</comment>
<dbReference type="Proteomes" id="UP001144978">
    <property type="component" value="Unassembled WGS sequence"/>
</dbReference>
<accession>A0ACC1NBK4</accession>
<evidence type="ECO:0000313" key="2">
    <source>
        <dbReference type="Proteomes" id="UP001144978"/>
    </source>
</evidence>
<protein>
    <submittedName>
        <fullName evidence="1">Uncharacterized protein</fullName>
    </submittedName>
</protein>
<reference evidence="1" key="1">
    <citation type="submission" date="2022-08" db="EMBL/GenBank/DDBJ databases">
        <title>Genome Sequence of Pycnoporus sanguineus.</title>
        <authorList>
            <person name="Buettner E."/>
        </authorList>
    </citation>
    <scope>NUCLEOTIDE SEQUENCE</scope>
    <source>
        <strain evidence="1">CG-C14</strain>
    </source>
</reference>
<proteinExistence type="predicted"/>
<sequence length="337" mass="37305">MPGYNPPPHEPLSSPSSPPPLRRGLPPPFASARILTEALTCFSLTLSCVQNGLPTLPASDRNIDVQTAHRRASAWSVLRWPPLRLRHPYWRPDLPGGKRTAAPGALSAQHRRHQLFARGTYLSTWERPVKLEDGSQHKNLRVFSVSTGEELVAFSQKSQEGWELQFTISESHAVRLVGQEIQVFRPVEWSKGVVDKLKVEGATTVTLSPGLNPSVAVFIAEKKGQPASVKIYSLTALGAPPTCQKTFFKAQRSQIKWNTLGTQVLILTQTDVDQANKSYYGETGGLYLLSAAGNFDCRVTLDKEGPVHDFAWSPNSKEFCVVYGCEFARSSFKQSRH</sequence>
<name>A0ACC1NBK4_9APHY</name>
<keyword evidence="2" id="KW-1185">Reference proteome</keyword>
<dbReference type="EMBL" id="JANSHE010004583">
    <property type="protein sequence ID" value="KAJ2976294.1"/>
    <property type="molecule type" value="Genomic_DNA"/>
</dbReference>
<evidence type="ECO:0000313" key="1">
    <source>
        <dbReference type="EMBL" id="KAJ2976294.1"/>
    </source>
</evidence>
<organism evidence="1 2">
    <name type="scientific">Trametes sanguinea</name>
    <dbReference type="NCBI Taxonomy" id="158606"/>
    <lineage>
        <taxon>Eukaryota</taxon>
        <taxon>Fungi</taxon>
        <taxon>Dikarya</taxon>
        <taxon>Basidiomycota</taxon>
        <taxon>Agaricomycotina</taxon>
        <taxon>Agaricomycetes</taxon>
        <taxon>Polyporales</taxon>
        <taxon>Polyporaceae</taxon>
        <taxon>Trametes</taxon>
    </lineage>
</organism>